<comment type="similarity">
    <text evidence="1">Belongs to the short-chain dehydrogenases/reductases (SDR) family.</text>
</comment>
<sequence length="263" mass="27604">MAPHRTPPLPPRIQQPKTAGANLKLDKTWGQGQGARGIGAAAVERLAKEGYDVAFTYVSRPDSAQALVAEIEKSGRRALAIQADSADANALRGAVAKTVDVFGPLDAVVVNAGILRLNTVDAVSLEELDLMIDINIRGVFLSIQSAVPHMKDGGRIITIGSNTAERTGMPGASVYQFSKAAVAAMVKGLALDLAPRRITVNNIQPGPTDTDMNAGAIEMLSDRSPLKRVADPKEIAGMVSYLTGPDTSFMTGSSLTIDGGWTL</sequence>
<comment type="caution">
    <text evidence="3">The sequence shown here is derived from an EMBL/GenBank/DDBJ whole genome shotgun (WGS) entry which is preliminary data.</text>
</comment>
<dbReference type="Pfam" id="PF13561">
    <property type="entry name" value="adh_short_C2"/>
    <property type="match status" value="1"/>
</dbReference>
<proteinExistence type="inferred from homology"/>
<evidence type="ECO:0000313" key="4">
    <source>
        <dbReference type="Proteomes" id="UP001201844"/>
    </source>
</evidence>
<dbReference type="InterPro" id="IPR002347">
    <property type="entry name" value="SDR_fam"/>
</dbReference>
<dbReference type="PRINTS" id="PR00080">
    <property type="entry name" value="SDRFAMILY"/>
</dbReference>
<gene>
    <name evidence="3" type="ORF">MKI86_21375</name>
</gene>
<dbReference type="Proteomes" id="UP001201844">
    <property type="component" value="Unassembled WGS sequence"/>
</dbReference>
<accession>A0ABT0CSW3</accession>
<reference evidence="3 4" key="1">
    <citation type="submission" date="2022-02" db="EMBL/GenBank/DDBJ databases">
        <title>Shinella B3.7 sp. nov., isolated from Sediment (Zhairuo Island).</title>
        <authorList>
            <person name="Chen G."/>
        </authorList>
    </citation>
    <scope>NUCLEOTIDE SEQUENCE [LARGE SCALE GENOMIC DNA]</scope>
    <source>
        <strain evidence="3 4">B3.7</strain>
        <plasmid evidence="3">unnamed</plasmid>
    </source>
</reference>
<keyword evidence="3" id="KW-0614">Plasmid</keyword>
<evidence type="ECO:0000313" key="3">
    <source>
        <dbReference type="EMBL" id="MCJ8151696.1"/>
    </source>
</evidence>
<dbReference type="PANTHER" id="PTHR43639:SF1">
    <property type="entry name" value="SHORT-CHAIN DEHYDROGENASE_REDUCTASE FAMILY PROTEIN"/>
    <property type="match status" value="1"/>
</dbReference>
<dbReference type="EMBL" id="JAKVIN010000010">
    <property type="protein sequence ID" value="MCJ8151696.1"/>
    <property type="molecule type" value="Genomic_DNA"/>
</dbReference>
<evidence type="ECO:0000256" key="2">
    <source>
        <dbReference type="ARBA" id="ARBA00023002"/>
    </source>
</evidence>
<dbReference type="Gene3D" id="3.40.50.720">
    <property type="entry name" value="NAD(P)-binding Rossmann-like Domain"/>
    <property type="match status" value="1"/>
</dbReference>
<dbReference type="SUPFAM" id="SSF51735">
    <property type="entry name" value="NAD(P)-binding Rossmann-fold domains"/>
    <property type="match status" value="1"/>
</dbReference>
<dbReference type="PRINTS" id="PR00081">
    <property type="entry name" value="GDHRDH"/>
</dbReference>
<geneLocation type="plasmid" evidence="3">
    <name>unnamed</name>
</geneLocation>
<name>A0ABT0CSW3_9HYPH</name>
<keyword evidence="4" id="KW-1185">Reference proteome</keyword>
<evidence type="ECO:0000256" key="1">
    <source>
        <dbReference type="ARBA" id="ARBA00006484"/>
    </source>
</evidence>
<dbReference type="PANTHER" id="PTHR43639">
    <property type="entry name" value="OXIDOREDUCTASE, SHORT-CHAIN DEHYDROGENASE/REDUCTASE FAMILY (AFU_ORTHOLOGUE AFUA_5G02870)"/>
    <property type="match status" value="1"/>
</dbReference>
<dbReference type="InterPro" id="IPR036291">
    <property type="entry name" value="NAD(P)-bd_dom_sf"/>
</dbReference>
<protein>
    <submittedName>
        <fullName evidence="3">SDR family oxidoreductase</fullName>
    </submittedName>
</protein>
<dbReference type="RefSeq" id="WP_241605132.1">
    <property type="nucleotide sequence ID" value="NZ_JAKVIN010000010.1"/>
</dbReference>
<organism evidence="3 4">
    <name type="scientific">Shinella sedimenti</name>
    <dbReference type="NCBI Taxonomy" id="2919913"/>
    <lineage>
        <taxon>Bacteria</taxon>
        <taxon>Pseudomonadati</taxon>
        <taxon>Pseudomonadota</taxon>
        <taxon>Alphaproteobacteria</taxon>
        <taxon>Hyphomicrobiales</taxon>
        <taxon>Rhizobiaceae</taxon>
        <taxon>Shinella</taxon>
    </lineage>
</organism>
<keyword evidence="2" id="KW-0560">Oxidoreductase</keyword>